<keyword evidence="4" id="KW-1185">Reference proteome</keyword>
<evidence type="ECO:0000313" key="3">
    <source>
        <dbReference type="EMBL" id="MCM4084092.1"/>
    </source>
</evidence>
<comment type="caution">
    <text evidence="3">The sequence shown here is derived from an EMBL/GenBank/DDBJ whole genome shotgun (WGS) entry which is preliminary data.</text>
</comment>
<feature type="region of interest" description="Disordered" evidence="1">
    <location>
        <begin position="167"/>
        <end position="222"/>
    </location>
</feature>
<reference evidence="3 4" key="1">
    <citation type="submission" date="2022-06" db="EMBL/GenBank/DDBJ databases">
        <title>Actinoplanes abujensis sp. nov., isolated from Nigerian arid soil.</title>
        <authorList>
            <person name="Ding P."/>
        </authorList>
    </citation>
    <scope>NUCLEOTIDE SEQUENCE [LARGE SCALE GENOMIC DNA]</scope>
    <source>
        <strain evidence="4">TRM88002</strain>
    </source>
</reference>
<proteinExistence type="predicted"/>
<evidence type="ECO:0000313" key="4">
    <source>
        <dbReference type="Proteomes" id="UP001523216"/>
    </source>
</evidence>
<feature type="compositionally biased region" description="Low complexity" evidence="1">
    <location>
        <begin position="198"/>
        <end position="222"/>
    </location>
</feature>
<dbReference type="RefSeq" id="WP_251803849.1">
    <property type="nucleotide sequence ID" value="NZ_JAMQOL010000070.1"/>
</dbReference>
<keyword evidence="2" id="KW-1133">Transmembrane helix</keyword>
<gene>
    <name evidence="3" type="ORF">LXN57_41775</name>
</gene>
<organism evidence="3 4">
    <name type="scientific">Paractinoplanes hotanensis</name>
    <dbReference type="NCBI Taxonomy" id="2906497"/>
    <lineage>
        <taxon>Bacteria</taxon>
        <taxon>Bacillati</taxon>
        <taxon>Actinomycetota</taxon>
        <taxon>Actinomycetes</taxon>
        <taxon>Micromonosporales</taxon>
        <taxon>Micromonosporaceae</taxon>
        <taxon>Paractinoplanes</taxon>
    </lineage>
</organism>
<sequence>MRHLTRASARMSTGRISAVFVLVFVVTLAAWGAPASADVPGFEVKVGQAPSTFTIGKDAKTYTAVASTDRGRRCLKVRWALTIETEGVSLDQVRVTRVENGQAFPVRAEVQDEAATVVDERLDPGQLCRDRTVTAQWSVAFTGPDNGEVTFRAQAFDGAGRLLSSTGSQAQVVSPVAARPTRSPTPSPTPEETEPAPEEQAAAADEPAADATSAGAAALNPASSSSNVLGIGLIVGALMVFLGVGMLLRLRTRNRRQLLQAEAPAMPTGFYNMPDRHRR</sequence>
<evidence type="ECO:0000256" key="1">
    <source>
        <dbReference type="SAM" id="MobiDB-lite"/>
    </source>
</evidence>
<dbReference type="EMBL" id="JAMQOL010000070">
    <property type="protein sequence ID" value="MCM4084092.1"/>
    <property type="molecule type" value="Genomic_DNA"/>
</dbReference>
<accession>A0ABT0YEZ2</accession>
<dbReference type="Proteomes" id="UP001523216">
    <property type="component" value="Unassembled WGS sequence"/>
</dbReference>
<name>A0ABT0YEZ2_9ACTN</name>
<evidence type="ECO:0000256" key="2">
    <source>
        <dbReference type="SAM" id="Phobius"/>
    </source>
</evidence>
<keyword evidence="2" id="KW-0812">Transmembrane</keyword>
<keyword evidence="2" id="KW-0472">Membrane</keyword>
<feature type="transmembrane region" description="Helical" evidence="2">
    <location>
        <begin position="228"/>
        <end position="248"/>
    </location>
</feature>
<protein>
    <submittedName>
        <fullName evidence="3">Uncharacterized protein</fullName>
    </submittedName>
</protein>